<organism evidence="10 11">
    <name type="scientific">Bailinhaonella thermotolerans</name>
    <dbReference type="NCBI Taxonomy" id="1070861"/>
    <lineage>
        <taxon>Bacteria</taxon>
        <taxon>Bacillati</taxon>
        <taxon>Actinomycetota</taxon>
        <taxon>Actinomycetes</taxon>
        <taxon>Streptosporangiales</taxon>
        <taxon>Streptosporangiaceae</taxon>
        <taxon>Bailinhaonella</taxon>
    </lineage>
</organism>
<keyword evidence="11" id="KW-1185">Reference proteome</keyword>
<accession>A0A3A4B2V4</accession>
<dbReference type="Proteomes" id="UP000265768">
    <property type="component" value="Unassembled WGS sequence"/>
</dbReference>
<evidence type="ECO:0000256" key="4">
    <source>
        <dbReference type="ARBA" id="ARBA00022679"/>
    </source>
</evidence>
<protein>
    <recommendedName>
        <fullName evidence="12">Glycosyltransferase RgtA/B/C/D-like domain-containing protein</fullName>
    </recommendedName>
</protein>
<feature type="transmembrane region" description="Helical" evidence="9">
    <location>
        <begin position="166"/>
        <end position="188"/>
    </location>
</feature>
<keyword evidence="6 9" id="KW-1133">Transmembrane helix</keyword>
<evidence type="ECO:0000256" key="2">
    <source>
        <dbReference type="ARBA" id="ARBA00022475"/>
    </source>
</evidence>
<comment type="subcellular location">
    <subcellularLocation>
        <location evidence="1">Cell membrane</location>
        <topology evidence="1">Multi-pass membrane protein</topology>
    </subcellularLocation>
</comment>
<keyword evidence="5 9" id="KW-0812">Transmembrane</keyword>
<dbReference type="AlphaFoldDB" id="A0A3A4B2V4"/>
<feature type="transmembrane region" description="Helical" evidence="9">
    <location>
        <begin position="219"/>
        <end position="238"/>
    </location>
</feature>
<feature type="transmembrane region" description="Helical" evidence="9">
    <location>
        <begin position="99"/>
        <end position="123"/>
    </location>
</feature>
<feature type="region of interest" description="Disordered" evidence="8">
    <location>
        <begin position="546"/>
        <end position="606"/>
    </location>
</feature>
<name>A0A3A4B2V4_9ACTN</name>
<dbReference type="GO" id="GO:0005886">
    <property type="term" value="C:plasma membrane"/>
    <property type="evidence" value="ECO:0007669"/>
    <property type="project" value="UniProtKB-SubCell"/>
</dbReference>
<feature type="transmembrane region" description="Helical" evidence="9">
    <location>
        <begin position="474"/>
        <end position="496"/>
    </location>
</feature>
<evidence type="ECO:0000256" key="5">
    <source>
        <dbReference type="ARBA" id="ARBA00022692"/>
    </source>
</evidence>
<evidence type="ECO:0000313" key="11">
    <source>
        <dbReference type="Proteomes" id="UP000265768"/>
    </source>
</evidence>
<dbReference type="InterPro" id="IPR050297">
    <property type="entry name" value="LipidA_mod_glycosyltrf_83"/>
</dbReference>
<sequence>MPGGELPRRTPGASRPAAARQGYGGARPDAPPYAVGAAPQAPGGAPRAVGAAPDAVDGAPQDAGGAPGGIGGGMAYPEVRVARMPAEPGKERPRRRNPVLGHLVFLIVLAAGAGIRAAAVLGYQPALWFWADSFAYVNAGLDPRPMESRPSGYALFLWLMRPFGSFPAVMVAQHLMGLATGVLIYAVIRRRTRLRGWMAALAAAPVLLDAHQVQIEHMVLAESLFTLLVTAAVTLALWRDRPAVWQAGAAGLLLIAASLTRTIGLAVLIVILVMMLIRRVGWRALTAAVMASVVPLAAYAFWFRTAYGDFGLTKSNVFLWSRTMTFADCDRLRPPEDEARLCPTEDLGRRQAAPEYIWSPTSPIRIEGNVPKGTDKNELAGRFARRAILGQPLDFVKAGLEDFARTFKWTPDPYPDPGILDVYRFPRSGTPLPQVAASRGRTAQEIVTEYSGESGELEVNYPYAGWVRDYQDVVLLRGPMIAVILLLGLGGVLVRWRRLGGDVLLPWAAGMTLLMVPPFIAAFDHRYVLPAVPLLCLAAALAFGAGRGSRPGRRRRGSGHGHGYGSGPGGLGTPEIPEGPGLPGGGDDGRAGPGPAPGLRGTVSGG</sequence>
<keyword evidence="7 9" id="KW-0472">Membrane</keyword>
<dbReference type="GO" id="GO:0009103">
    <property type="term" value="P:lipopolysaccharide biosynthetic process"/>
    <property type="evidence" value="ECO:0007669"/>
    <property type="project" value="UniProtKB-ARBA"/>
</dbReference>
<feature type="transmembrane region" description="Helical" evidence="9">
    <location>
        <begin position="527"/>
        <end position="546"/>
    </location>
</feature>
<evidence type="ECO:0000256" key="8">
    <source>
        <dbReference type="SAM" id="MobiDB-lite"/>
    </source>
</evidence>
<evidence type="ECO:0000256" key="3">
    <source>
        <dbReference type="ARBA" id="ARBA00022676"/>
    </source>
</evidence>
<feature type="transmembrane region" description="Helical" evidence="9">
    <location>
        <begin position="284"/>
        <end position="302"/>
    </location>
</feature>
<evidence type="ECO:0000256" key="6">
    <source>
        <dbReference type="ARBA" id="ARBA00022989"/>
    </source>
</evidence>
<feature type="compositionally biased region" description="Low complexity" evidence="8">
    <location>
        <begin position="32"/>
        <end position="64"/>
    </location>
</feature>
<dbReference type="EMBL" id="QZEY01000004">
    <property type="protein sequence ID" value="RJL32389.1"/>
    <property type="molecule type" value="Genomic_DNA"/>
</dbReference>
<dbReference type="GO" id="GO:0016763">
    <property type="term" value="F:pentosyltransferase activity"/>
    <property type="evidence" value="ECO:0007669"/>
    <property type="project" value="TreeGrafter"/>
</dbReference>
<dbReference type="PANTHER" id="PTHR33908">
    <property type="entry name" value="MANNOSYLTRANSFERASE YKCB-RELATED"/>
    <property type="match status" value="1"/>
</dbReference>
<evidence type="ECO:0000256" key="1">
    <source>
        <dbReference type="ARBA" id="ARBA00004651"/>
    </source>
</evidence>
<feature type="transmembrane region" description="Helical" evidence="9">
    <location>
        <begin position="503"/>
        <end position="521"/>
    </location>
</feature>
<evidence type="ECO:0000256" key="7">
    <source>
        <dbReference type="ARBA" id="ARBA00023136"/>
    </source>
</evidence>
<keyword evidence="3" id="KW-0328">Glycosyltransferase</keyword>
<gene>
    <name evidence="10" type="ORF">D5H75_12640</name>
</gene>
<feature type="compositionally biased region" description="Low complexity" evidence="8">
    <location>
        <begin position="597"/>
        <end position="606"/>
    </location>
</feature>
<feature type="compositionally biased region" description="Basic residues" evidence="8">
    <location>
        <begin position="550"/>
        <end position="559"/>
    </location>
</feature>
<feature type="compositionally biased region" description="Gly residues" evidence="8">
    <location>
        <begin position="560"/>
        <end position="572"/>
    </location>
</feature>
<proteinExistence type="predicted"/>
<feature type="transmembrane region" description="Helical" evidence="9">
    <location>
        <begin position="250"/>
        <end position="277"/>
    </location>
</feature>
<evidence type="ECO:0000256" key="9">
    <source>
        <dbReference type="SAM" id="Phobius"/>
    </source>
</evidence>
<evidence type="ECO:0008006" key="12">
    <source>
        <dbReference type="Google" id="ProtNLM"/>
    </source>
</evidence>
<dbReference type="PANTHER" id="PTHR33908:SF11">
    <property type="entry name" value="MEMBRANE PROTEIN"/>
    <property type="match status" value="1"/>
</dbReference>
<evidence type="ECO:0000313" key="10">
    <source>
        <dbReference type="EMBL" id="RJL32389.1"/>
    </source>
</evidence>
<keyword evidence="2" id="KW-1003">Cell membrane</keyword>
<keyword evidence="4" id="KW-0808">Transferase</keyword>
<comment type="caution">
    <text evidence="10">The sequence shown here is derived from an EMBL/GenBank/DDBJ whole genome shotgun (WGS) entry which is preliminary data.</text>
</comment>
<reference evidence="10 11" key="1">
    <citation type="submission" date="2018-09" db="EMBL/GenBank/DDBJ databases">
        <title>YIM 75507 draft genome.</title>
        <authorList>
            <person name="Tang S."/>
            <person name="Feng Y."/>
        </authorList>
    </citation>
    <scope>NUCLEOTIDE SEQUENCE [LARGE SCALE GENOMIC DNA]</scope>
    <source>
        <strain evidence="10 11">YIM 75507</strain>
    </source>
</reference>
<feature type="region of interest" description="Disordered" evidence="8">
    <location>
        <begin position="1"/>
        <end position="70"/>
    </location>
</feature>